<dbReference type="GO" id="GO:0008171">
    <property type="term" value="F:O-methyltransferase activity"/>
    <property type="evidence" value="ECO:0007669"/>
    <property type="project" value="TreeGrafter"/>
</dbReference>
<protein>
    <submittedName>
        <fullName evidence="2">Methyltransferase, FkbM family</fullName>
    </submittedName>
</protein>
<dbReference type="SUPFAM" id="SSF53335">
    <property type="entry name" value="S-adenosyl-L-methionine-dependent methyltransferases"/>
    <property type="match status" value="1"/>
</dbReference>
<keyword evidence="3" id="KW-1185">Reference proteome</keyword>
<dbReference type="GO" id="GO:0032259">
    <property type="term" value="P:methylation"/>
    <property type="evidence" value="ECO:0007669"/>
    <property type="project" value="UniProtKB-KW"/>
</dbReference>
<dbReference type="EMBL" id="LT828648">
    <property type="protein sequence ID" value="SLM46408.1"/>
    <property type="molecule type" value="Genomic_DNA"/>
</dbReference>
<dbReference type="OrthoDB" id="490071at2"/>
<feature type="domain" description="Methyltransferase FkbM" evidence="1">
    <location>
        <begin position="57"/>
        <end position="219"/>
    </location>
</feature>
<evidence type="ECO:0000259" key="1">
    <source>
        <dbReference type="Pfam" id="PF05050"/>
    </source>
</evidence>
<gene>
    <name evidence="2" type="ORF">NSJP_0236</name>
</gene>
<dbReference type="InterPro" id="IPR029063">
    <property type="entry name" value="SAM-dependent_MTases_sf"/>
</dbReference>
<dbReference type="KEGG" id="nja:NSJP_0236"/>
<dbReference type="PANTHER" id="PTHR36973">
    <property type="entry name" value="SLL1456 PROTEIN-RELATED"/>
    <property type="match status" value="1"/>
</dbReference>
<dbReference type="AlphaFoldDB" id="A0A1W1I081"/>
<dbReference type="Pfam" id="PF05050">
    <property type="entry name" value="Methyltransf_21"/>
    <property type="match status" value="1"/>
</dbReference>
<accession>A0A1W1I081</accession>
<dbReference type="InterPro" id="IPR006342">
    <property type="entry name" value="FkbM_mtfrase"/>
</dbReference>
<dbReference type="STRING" id="1325564.NSJP_0236"/>
<dbReference type="PANTHER" id="PTHR36973:SF4">
    <property type="entry name" value="NODULATION PROTEIN"/>
    <property type="match status" value="1"/>
</dbReference>
<keyword evidence="2" id="KW-0489">Methyltransferase</keyword>
<sequence>MRAGVKKLIQRTARAFGIEIRRIQPVAAGEPGSERPSLEGSLTQAREAGLDPKTVIDVGAAVGSFTRTCRGVFPDARYLLVEPLEEYLPSLDKVVKDIPGATYELAAATDHRDGVMVNIHPDLVGSSLYRETEEGSEVNGIPRKVPSVTVDALVRERHAEPPYVLKIDVQGAELDVLAGAERVLQRTDLVLLEVSLFQFFERGPVFCDIVEFMKTRGFVPYDILNLQYRPLDHALSQVDISFVKENGAFRRHHYYATPDQRHDQNVRFRSHLIRLLSVE</sequence>
<dbReference type="InterPro" id="IPR053188">
    <property type="entry name" value="FkbM_Methyltransferase"/>
</dbReference>
<dbReference type="NCBIfam" id="TIGR01444">
    <property type="entry name" value="fkbM_fam"/>
    <property type="match status" value="1"/>
</dbReference>
<reference evidence="2 3" key="1">
    <citation type="submission" date="2017-03" db="EMBL/GenBank/DDBJ databases">
        <authorList>
            <person name="Afonso C.L."/>
            <person name="Miller P.J."/>
            <person name="Scott M.A."/>
            <person name="Spackman E."/>
            <person name="Goraichik I."/>
            <person name="Dimitrov K.M."/>
            <person name="Suarez D.L."/>
            <person name="Swayne D.E."/>
        </authorList>
    </citation>
    <scope>NUCLEOTIDE SEQUENCE [LARGE SCALE GENOMIC DNA]</scope>
    <source>
        <strain evidence="2">Genome sequencing of Nitrospira japonica strain NJ11</strain>
    </source>
</reference>
<evidence type="ECO:0000313" key="3">
    <source>
        <dbReference type="Proteomes" id="UP000192042"/>
    </source>
</evidence>
<dbReference type="Proteomes" id="UP000192042">
    <property type="component" value="Chromosome I"/>
</dbReference>
<organism evidence="2 3">
    <name type="scientific">Nitrospira japonica</name>
    <dbReference type="NCBI Taxonomy" id="1325564"/>
    <lineage>
        <taxon>Bacteria</taxon>
        <taxon>Pseudomonadati</taxon>
        <taxon>Nitrospirota</taxon>
        <taxon>Nitrospiria</taxon>
        <taxon>Nitrospirales</taxon>
        <taxon>Nitrospiraceae</taxon>
        <taxon>Nitrospira</taxon>
    </lineage>
</organism>
<name>A0A1W1I081_9BACT</name>
<keyword evidence="2" id="KW-0808">Transferase</keyword>
<dbReference type="Gene3D" id="3.40.50.150">
    <property type="entry name" value="Vaccinia Virus protein VP39"/>
    <property type="match status" value="1"/>
</dbReference>
<proteinExistence type="predicted"/>
<evidence type="ECO:0000313" key="2">
    <source>
        <dbReference type="EMBL" id="SLM46408.1"/>
    </source>
</evidence>